<dbReference type="AlphaFoldDB" id="A0A2S6ACS6"/>
<reference evidence="2 3" key="1">
    <citation type="submission" date="2018-02" db="EMBL/GenBank/DDBJ databases">
        <title>8 Nocardia nova and 1 Nocardia cyriacigeorgica strain used for evolution to TMP-SMX.</title>
        <authorList>
            <person name="Mehta H."/>
            <person name="Weng J."/>
            <person name="Shamoo Y."/>
        </authorList>
    </citation>
    <scope>NUCLEOTIDE SEQUENCE [LARGE SCALE GENOMIC DNA]</scope>
    <source>
        <strain evidence="2 3">MDA3139</strain>
    </source>
</reference>
<sequence>MTCLNPPGWPAEMHLDGPEDTQPLGEKMPEQQPISLNTEQFQIEVNRALTAMMHEAAPDLPEIFWCFTDFAKCQIGGQANTVDVLDQWAERLQLALSEHTYPGLRVAIGELQIDGSAFKVQLNCMFDPAAFDSHNREEAAKFWAARREVQTSPTPSDLPS</sequence>
<evidence type="ECO:0000256" key="1">
    <source>
        <dbReference type="SAM" id="MobiDB-lite"/>
    </source>
</evidence>
<comment type="caution">
    <text evidence="2">The sequence shown here is derived from an EMBL/GenBank/DDBJ whole genome shotgun (WGS) entry which is preliminary data.</text>
</comment>
<gene>
    <name evidence="2" type="ORF">C5E45_32800</name>
</gene>
<proteinExistence type="predicted"/>
<dbReference type="EMBL" id="PSZC01000039">
    <property type="protein sequence ID" value="PPJ31871.1"/>
    <property type="molecule type" value="Genomic_DNA"/>
</dbReference>
<evidence type="ECO:0000313" key="3">
    <source>
        <dbReference type="Proteomes" id="UP000239874"/>
    </source>
</evidence>
<accession>A0A2S6ACS6</accession>
<organism evidence="2 3">
    <name type="scientific">Nocardia nova</name>
    <dbReference type="NCBI Taxonomy" id="37330"/>
    <lineage>
        <taxon>Bacteria</taxon>
        <taxon>Bacillati</taxon>
        <taxon>Actinomycetota</taxon>
        <taxon>Actinomycetes</taxon>
        <taxon>Mycobacteriales</taxon>
        <taxon>Nocardiaceae</taxon>
        <taxon>Nocardia</taxon>
    </lineage>
</organism>
<name>A0A2S6ACS6_9NOCA</name>
<evidence type="ECO:0000313" key="2">
    <source>
        <dbReference type="EMBL" id="PPJ31871.1"/>
    </source>
</evidence>
<dbReference type="Proteomes" id="UP000239874">
    <property type="component" value="Unassembled WGS sequence"/>
</dbReference>
<feature type="region of interest" description="Disordered" evidence="1">
    <location>
        <begin position="1"/>
        <end position="29"/>
    </location>
</feature>
<protein>
    <submittedName>
        <fullName evidence="2">Uncharacterized protein</fullName>
    </submittedName>
</protein>